<organism evidence="2 3">
    <name type="scientific">Gemmobacter megaterium</name>
    <dbReference type="NCBI Taxonomy" id="1086013"/>
    <lineage>
        <taxon>Bacteria</taxon>
        <taxon>Pseudomonadati</taxon>
        <taxon>Pseudomonadota</taxon>
        <taxon>Alphaproteobacteria</taxon>
        <taxon>Rhodobacterales</taxon>
        <taxon>Paracoccaceae</taxon>
        <taxon>Gemmobacter</taxon>
    </lineage>
</organism>
<dbReference type="STRING" id="1086013.SAMN05421774_107174"/>
<dbReference type="EMBL" id="FTOT01000007">
    <property type="protein sequence ID" value="SIT18687.1"/>
    <property type="molecule type" value="Genomic_DNA"/>
</dbReference>
<reference evidence="2 3" key="1">
    <citation type="submission" date="2017-01" db="EMBL/GenBank/DDBJ databases">
        <authorList>
            <person name="Mah S.A."/>
            <person name="Swanson W.J."/>
            <person name="Moy G.W."/>
            <person name="Vacquier V.D."/>
        </authorList>
    </citation>
    <scope>NUCLEOTIDE SEQUENCE [LARGE SCALE GENOMIC DNA]</scope>
    <source>
        <strain evidence="2 3">DSM 26375</strain>
    </source>
</reference>
<evidence type="ECO:0000313" key="3">
    <source>
        <dbReference type="Proteomes" id="UP000186141"/>
    </source>
</evidence>
<dbReference type="PANTHER" id="PTHR23131">
    <property type="entry name" value="ENDORIBONUCLEASE LACTB2"/>
    <property type="match status" value="1"/>
</dbReference>
<dbReference type="Gene3D" id="1.10.10.10">
    <property type="entry name" value="Winged helix-like DNA-binding domain superfamily/Winged helix DNA-binding domain"/>
    <property type="match status" value="1"/>
</dbReference>
<dbReference type="InterPro" id="IPR036388">
    <property type="entry name" value="WH-like_DNA-bd_sf"/>
</dbReference>
<dbReference type="Pfam" id="PF00753">
    <property type="entry name" value="Lactamase_B"/>
    <property type="match status" value="1"/>
</dbReference>
<protein>
    <submittedName>
        <fullName evidence="2">Glyoxylase, beta-lactamase superfamily II</fullName>
    </submittedName>
</protein>
<sequence>MPSGSAPRAMAIDAPGPAQVVPLAPGLLWARVALPLVLDHVNIYLIEDDGGWAVVDTGVSGPATRAAFAALLSGPLHGQRFTRLIVTHHHPDHIGHAGQLCADHGLPLLTSLTAYLSCLTLLSNPSRLGDGFYADFYSRHGMAPDVAERMKGWGKHYAGLVGAPPTTFTRLLAGDRLDIGGRVFDILSGDGHAPEQLMLYSRADNILLAADQVLLGISPNVSVWPTEPDSNPLGHYLRSLADLAMVVPDDALVLPGHRQPFFGLHARIAELRAHHEVRLSELLGACVGAQPSVADLVPVLFDRPLGPGQLAFAFSETHAHVNHLLQSRQLALADAAGPLRYSAPRQAS</sequence>
<dbReference type="OrthoDB" id="2971563at2"/>
<name>A0A1N7Q7W3_9RHOB</name>
<dbReference type="InterPro" id="IPR050662">
    <property type="entry name" value="Sec-metab_biosynth-thioest"/>
</dbReference>
<dbReference type="SMART" id="SM00849">
    <property type="entry name" value="Lactamase_B"/>
    <property type="match status" value="1"/>
</dbReference>
<dbReference type="AlphaFoldDB" id="A0A1N7Q7W3"/>
<gene>
    <name evidence="2" type="ORF">SAMN05421774_107174</name>
</gene>
<dbReference type="InterPro" id="IPR001279">
    <property type="entry name" value="Metallo-B-lactamas"/>
</dbReference>
<dbReference type="Pfam" id="PF21221">
    <property type="entry name" value="B_lactamase-like_C"/>
    <property type="match status" value="1"/>
</dbReference>
<dbReference type="Gene3D" id="3.60.15.10">
    <property type="entry name" value="Ribonuclease Z/Hydroxyacylglutathione hydrolase-like"/>
    <property type="match status" value="1"/>
</dbReference>
<evidence type="ECO:0000313" key="2">
    <source>
        <dbReference type="EMBL" id="SIT18687.1"/>
    </source>
</evidence>
<feature type="domain" description="Metallo-beta-lactamase" evidence="1">
    <location>
        <begin position="40"/>
        <end position="257"/>
    </location>
</feature>
<evidence type="ECO:0000259" key="1">
    <source>
        <dbReference type="SMART" id="SM00849"/>
    </source>
</evidence>
<dbReference type="SUPFAM" id="SSF56281">
    <property type="entry name" value="Metallo-hydrolase/oxidoreductase"/>
    <property type="match status" value="1"/>
</dbReference>
<dbReference type="Proteomes" id="UP000186141">
    <property type="component" value="Unassembled WGS sequence"/>
</dbReference>
<keyword evidence="3" id="KW-1185">Reference proteome</keyword>
<dbReference type="PANTHER" id="PTHR23131:SF4">
    <property type="entry name" value="METALLO-BETA-LACTAMASE SUPERFAMILY POTEIN"/>
    <property type="match status" value="1"/>
</dbReference>
<dbReference type="RefSeq" id="WP_076533309.1">
    <property type="nucleotide sequence ID" value="NZ_BMEH01000007.1"/>
</dbReference>
<dbReference type="InterPro" id="IPR036866">
    <property type="entry name" value="RibonucZ/Hydroxyglut_hydro"/>
</dbReference>
<accession>A0A1N7Q7W3</accession>
<dbReference type="InterPro" id="IPR048933">
    <property type="entry name" value="B_lactamase-like_C"/>
</dbReference>
<proteinExistence type="predicted"/>